<evidence type="ECO:0000313" key="4">
    <source>
        <dbReference type="Proteomes" id="UP000028002"/>
    </source>
</evidence>
<dbReference type="SUPFAM" id="SSF47413">
    <property type="entry name" value="lambda repressor-like DNA-binding domains"/>
    <property type="match status" value="1"/>
</dbReference>
<dbReference type="InterPro" id="IPR013430">
    <property type="entry name" value="Toxin_antidote_HigA"/>
</dbReference>
<dbReference type="CDD" id="cd00093">
    <property type="entry name" value="HTH_XRE"/>
    <property type="match status" value="1"/>
</dbReference>
<dbReference type="GO" id="GO:0003677">
    <property type="term" value="F:DNA binding"/>
    <property type="evidence" value="ECO:0007669"/>
    <property type="project" value="UniProtKB-KW"/>
</dbReference>
<dbReference type="Proteomes" id="UP000028002">
    <property type="component" value="Unassembled WGS sequence"/>
</dbReference>
<accession>A0A081S078</accession>
<feature type="domain" description="HTH cro/C1-type" evidence="2">
    <location>
        <begin position="28"/>
        <end position="74"/>
    </location>
</feature>
<evidence type="ECO:0000256" key="1">
    <source>
        <dbReference type="ARBA" id="ARBA00023125"/>
    </source>
</evidence>
<keyword evidence="1" id="KW-0238">DNA-binding</keyword>
<evidence type="ECO:0000259" key="2">
    <source>
        <dbReference type="PROSITE" id="PS50943"/>
    </source>
</evidence>
<reference evidence="3 4" key="1">
    <citation type="submission" date="2014-03" db="EMBL/GenBank/DDBJ databases">
        <title>Draft Genome of Photorhabdus temperata Meg1.</title>
        <authorList>
            <person name="Hurst S.G.IV."/>
            <person name="Morris K."/>
            <person name="Thomas K."/>
            <person name="Tisa L.S."/>
        </authorList>
    </citation>
    <scope>NUCLEOTIDE SEQUENCE [LARGE SCALE GENOMIC DNA]</scope>
    <source>
        <strain evidence="3 4">Meg1</strain>
    </source>
</reference>
<dbReference type="Pfam" id="PF01381">
    <property type="entry name" value="HTH_3"/>
    <property type="match status" value="1"/>
</dbReference>
<dbReference type="NCBIfam" id="TIGR02607">
    <property type="entry name" value="antidote_HigA"/>
    <property type="match status" value="1"/>
</dbReference>
<proteinExistence type="predicted"/>
<gene>
    <name evidence="3" type="ORF">MEG1DRAFT_00875</name>
</gene>
<dbReference type="InterPro" id="IPR001387">
    <property type="entry name" value="Cro/C1-type_HTH"/>
</dbReference>
<dbReference type="SMART" id="SM00530">
    <property type="entry name" value="HTH_XRE"/>
    <property type="match status" value="1"/>
</dbReference>
<evidence type="ECO:0000313" key="3">
    <source>
        <dbReference type="EMBL" id="KER04331.1"/>
    </source>
</evidence>
<dbReference type="EMBL" id="JGVH01000009">
    <property type="protein sequence ID" value="KER04331.1"/>
    <property type="molecule type" value="Genomic_DNA"/>
</dbReference>
<name>A0A081S078_PHOTE</name>
<dbReference type="PROSITE" id="PS50943">
    <property type="entry name" value="HTH_CROC1"/>
    <property type="match status" value="1"/>
</dbReference>
<comment type="caution">
    <text evidence="3">The sequence shown here is derived from an EMBL/GenBank/DDBJ whole genome shotgun (WGS) entry which is preliminary data.</text>
</comment>
<dbReference type="PATRIC" id="fig|1393735.3.peg.900"/>
<dbReference type="PANTHER" id="PTHR36924:SF1">
    <property type="entry name" value="ANTITOXIN HIGA-1"/>
    <property type="match status" value="1"/>
</dbReference>
<sequence>MGDTMDTITAEPTTVGEMLNEEFLKPMNITQQQLADAMSVSRKVIGQIVNNSRRLSVEEASMLAALFEVDDDFWINLQAAHDRWKARNLIATHHYKPINFILAAGKPAG</sequence>
<organism evidence="3 4">
    <name type="scientific">Photorhabdus temperata subsp. temperata Meg1</name>
    <dbReference type="NCBI Taxonomy" id="1393735"/>
    <lineage>
        <taxon>Bacteria</taxon>
        <taxon>Pseudomonadati</taxon>
        <taxon>Pseudomonadota</taxon>
        <taxon>Gammaproteobacteria</taxon>
        <taxon>Enterobacterales</taxon>
        <taxon>Morganellaceae</taxon>
        <taxon>Photorhabdus</taxon>
    </lineage>
</organism>
<protein>
    <submittedName>
        <fullName evidence="3">Addiction module antidote protein, HigA family</fullName>
    </submittedName>
</protein>
<dbReference type="InterPro" id="IPR010982">
    <property type="entry name" value="Lambda_DNA-bd_dom_sf"/>
</dbReference>
<dbReference type="Gene3D" id="1.10.260.40">
    <property type="entry name" value="lambda repressor-like DNA-binding domains"/>
    <property type="match status" value="1"/>
</dbReference>
<dbReference type="AlphaFoldDB" id="A0A081S078"/>
<dbReference type="PANTHER" id="PTHR36924">
    <property type="entry name" value="ANTITOXIN HIGA-1"/>
    <property type="match status" value="1"/>
</dbReference>